<dbReference type="NCBIfam" id="TIGR00229">
    <property type="entry name" value="sensory_box"/>
    <property type="match status" value="1"/>
</dbReference>
<dbReference type="InterPro" id="IPR000014">
    <property type="entry name" value="PAS"/>
</dbReference>
<evidence type="ECO:0000313" key="2">
    <source>
        <dbReference type="EMBL" id="NVP00849.1"/>
    </source>
</evidence>
<name>A0A850QZX1_PHODD</name>
<protein>
    <submittedName>
        <fullName evidence="2">PAS domain-containing protein</fullName>
    </submittedName>
</protein>
<reference evidence="2 3" key="1">
    <citation type="submission" date="2020-06" db="EMBL/GenBank/DDBJ databases">
        <title>Photobacterium damselae subsp. damselae comparative genomics.</title>
        <authorList>
            <person name="Osorio C.R."/>
        </authorList>
    </citation>
    <scope>NUCLEOTIDE SEQUENCE [LARGE SCALE GENOMIC DNA]</scope>
    <source>
        <strain evidence="2 3">TW250/03</strain>
    </source>
</reference>
<dbReference type="AlphaFoldDB" id="A0A850QZX1"/>
<dbReference type="Proteomes" id="UP000533429">
    <property type="component" value="Unassembled WGS sequence"/>
</dbReference>
<comment type="caution">
    <text evidence="2">The sequence shown here is derived from an EMBL/GenBank/DDBJ whole genome shotgun (WGS) entry which is preliminary data.</text>
</comment>
<sequence>MPTEQLQYWVPLLTDHSPYLFAIIDSQHRYVIVNQGYCNLSGLERNDLVGRNDSEVLGASYYRSLEPYYQRAFQGELIETEVLLEDSHHETSVQFTL</sequence>
<proteinExistence type="predicted"/>
<feature type="domain" description="PAS" evidence="1">
    <location>
        <begin position="23"/>
        <end position="76"/>
    </location>
</feature>
<dbReference type="EMBL" id="JABXOR010000718">
    <property type="protein sequence ID" value="NVP00849.1"/>
    <property type="molecule type" value="Genomic_DNA"/>
</dbReference>
<accession>A0A850QZX1</accession>
<dbReference type="SUPFAM" id="SSF55785">
    <property type="entry name" value="PYP-like sensor domain (PAS domain)"/>
    <property type="match status" value="1"/>
</dbReference>
<evidence type="ECO:0000313" key="3">
    <source>
        <dbReference type="Proteomes" id="UP000533429"/>
    </source>
</evidence>
<evidence type="ECO:0000259" key="1">
    <source>
        <dbReference type="PROSITE" id="PS50112"/>
    </source>
</evidence>
<dbReference type="InterPro" id="IPR035965">
    <property type="entry name" value="PAS-like_dom_sf"/>
</dbReference>
<dbReference type="InterPro" id="IPR013656">
    <property type="entry name" value="PAS_4"/>
</dbReference>
<dbReference type="PROSITE" id="PS50112">
    <property type="entry name" value="PAS"/>
    <property type="match status" value="1"/>
</dbReference>
<dbReference type="Gene3D" id="3.30.450.20">
    <property type="entry name" value="PAS domain"/>
    <property type="match status" value="1"/>
</dbReference>
<gene>
    <name evidence="2" type="ORF">HWA77_11565</name>
</gene>
<feature type="non-terminal residue" evidence="2">
    <location>
        <position position="97"/>
    </location>
</feature>
<dbReference type="Pfam" id="PF08448">
    <property type="entry name" value="PAS_4"/>
    <property type="match status" value="1"/>
</dbReference>
<organism evidence="2 3">
    <name type="scientific">Photobacterium damselae subsp. damselae</name>
    <name type="common">Listonella damsela</name>
    <dbReference type="NCBI Taxonomy" id="85581"/>
    <lineage>
        <taxon>Bacteria</taxon>
        <taxon>Pseudomonadati</taxon>
        <taxon>Pseudomonadota</taxon>
        <taxon>Gammaproteobacteria</taxon>
        <taxon>Vibrionales</taxon>
        <taxon>Vibrionaceae</taxon>
        <taxon>Photobacterium</taxon>
    </lineage>
</organism>